<sequence length="328" mass="35372">MGRGLACGAGPRRLAAGLGRHGARSGARLEPGAGTADGALPARDPRAPARTRPRRPVRTAATLVTAAAAPRRHVAVVLHDVAPSRWAGCTRVIAQCQQVARHAGVALPLTLLVVPEMHGEAASPEFLRWLRRQVQLGHELALHGYSHHDDGPRPNSLAEHLLRRWYTDNEGEFAALAHEAAAERLSAGLAWAERHGLPIAGFVAPAWLMSPGAWAAVRAAPFDYTCTLAGVHALPGGEALHARSFVFSTRAAWRRQASLLWNRTLGLVQYRAPLQRFELHPSDCDQASVSRCWSTLLERALRQREPLKMAEAAALARRTGTPPARAAA</sequence>
<evidence type="ECO:0000313" key="2">
    <source>
        <dbReference type="EMBL" id="MBK1711363.1"/>
    </source>
</evidence>
<feature type="compositionally biased region" description="Low complexity" evidence="1">
    <location>
        <begin position="19"/>
        <end position="29"/>
    </location>
</feature>
<comment type="caution">
    <text evidence="2">The sequence shown here is derived from an EMBL/GenBank/DDBJ whole genome shotgun (WGS) entry which is preliminary data.</text>
</comment>
<evidence type="ECO:0000256" key="1">
    <source>
        <dbReference type="SAM" id="MobiDB-lite"/>
    </source>
</evidence>
<dbReference type="InterPro" id="IPR018763">
    <property type="entry name" value="DUF2334"/>
</dbReference>
<dbReference type="Pfam" id="PF10096">
    <property type="entry name" value="DUF2334"/>
    <property type="match status" value="1"/>
</dbReference>
<organism evidence="2 3">
    <name type="scientific">Rubrivivax gelatinosus</name>
    <name type="common">Rhodocyclus gelatinosus</name>
    <name type="synonym">Rhodopseudomonas gelatinosa</name>
    <dbReference type="NCBI Taxonomy" id="28068"/>
    <lineage>
        <taxon>Bacteria</taxon>
        <taxon>Pseudomonadati</taxon>
        <taxon>Pseudomonadota</taxon>
        <taxon>Betaproteobacteria</taxon>
        <taxon>Burkholderiales</taxon>
        <taxon>Sphaerotilaceae</taxon>
        <taxon>Rubrivivax</taxon>
    </lineage>
</organism>
<dbReference type="Gene3D" id="3.20.20.370">
    <property type="entry name" value="Glycoside hydrolase/deacetylase"/>
    <property type="match status" value="1"/>
</dbReference>
<gene>
    <name evidence="2" type="ORF">CKO43_01045</name>
</gene>
<evidence type="ECO:0008006" key="4">
    <source>
        <dbReference type="Google" id="ProtNLM"/>
    </source>
</evidence>
<dbReference type="SUPFAM" id="SSF88713">
    <property type="entry name" value="Glycoside hydrolase/deacetylase"/>
    <property type="match status" value="1"/>
</dbReference>
<feature type="region of interest" description="Disordered" evidence="1">
    <location>
        <begin position="19"/>
        <end position="56"/>
    </location>
</feature>
<dbReference type="InterPro" id="IPR011330">
    <property type="entry name" value="Glyco_hydro/deAcase_b/a-brl"/>
</dbReference>
<accession>A0ABS1DPI2</accession>
<protein>
    <recommendedName>
        <fullName evidence="4">DUF2334 domain-containing protein</fullName>
    </recommendedName>
</protein>
<dbReference type="Proteomes" id="UP001041814">
    <property type="component" value="Unassembled WGS sequence"/>
</dbReference>
<keyword evidence="3" id="KW-1185">Reference proteome</keyword>
<reference evidence="2" key="1">
    <citation type="submission" date="2017-08" db="EMBL/GenBank/DDBJ databases">
        <authorList>
            <person name="Imhoff J.F."/>
            <person name="Rahn T."/>
            <person name="Kuenzel S."/>
            <person name="Neulinger S.C."/>
        </authorList>
    </citation>
    <scope>NUCLEOTIDE SEQUENCE</scope>
    <source>
        <strain evidence="2">IM 151</strain>
    </source>
</reference>
<reference evidence="2" key="2">
    <citation type="journal article" date="2020" name="Microorganisms">
        <title>Osmotic Adaptation and Compatible Solute Biosynthesis of Phototrophic Bacteria as Revealed from Genome Analyses.</title>
        <authorList>
            <person name="Imhoff J.F."/>
            <person name="Rahn T."/>
            <person name="Kunzel S."/>
            <person name="Keller A."/>
            <person name="Neulinger S.C."/>
        </authorList>
    </citation>
    <scope>NUCLEOTIDE SEQUENCE</scope>
    <source>
        <strain evidence="2">IM 151</strain>
    </source>
</reference>
<name>A0ABS1DPI2_RUBGE</name>
<evidence type="ECO:0000313" key="3">
    <source>
        <dbReference type="Proteomes" id="UP001041814"/>
    </source>
</evidence>
<proteinExistence type="predicted"/>
<dbReference type="EMBL" id="NRRU01000002">
    <property type="protein sequence ID" value="MBK1711363.1"/>
    <property type="molecule type" value="Genomic_DNA"/>
</dbReference>